<comment type="similarity">
    <text evidence="2 9 10">Belongs to the acetokinase family.</text>
</comment>
<accession>A0A0S6VQG1</accession>
<evidence type="ECO:0000256" key="9">
    <source>
        <dbReference type="HAMAP-Rule" id="MF_00542"/>
    </source>
</evidence>
<evidence type="ECO:0000256" key="2">
    <source>
        <dbReference type="ARBA" id="ARBA00008748"/>
    </source>
</evidence>
<dbReference type="GO" id="GO:0006083">
    <property type="term" value="P:acetate metabolic process"/>
    <property type="evidence" value="ECO:0007669"/>
    <property type="project" value="TreeGrafter"/>
</dbReference>
<keyword evidence="12" id="KW-1185">Reference proteome</keyword>
<evidence type="ECO:0000256" key="7">
    <source>
        <dbReference type="ARBA" id="ARBA00022840"/>
    </source>
</evidence>
<dbReference type="STRING" id="1499966.U14_00519"/>
<dbReference type="GO" id="GO:0008776">
    <property type="term" value="F:acetate kinase activity"/>
    <property type="evidence" value="ECO:0007669"/>
    <property type="project" value="TreeGrafter"/>
</dbReference>
<dbReference type="EC" id="2.7.2.7" evidence="9"/>
<dbReference type="PROSITE" id="PS01075">
    <property type="entry name" value="ACETATE_KINASE_1"/>
    <property type="match status" value="1"/>
</dbReference>
<dbReference type="PIRSF" id="PIRSF036458">
    <property type="entry name" value="Butyrate_kin"/>
    <property type="match status" value="1"/>
</dbReference>
<dbReference type="InterPro" id="IPR023865">
    <property type="entry name" value="Aliphatic_acid_kinase_CS"/>
</dbReference>
<comment type="subcellular location">
    <subcellularLocation>
        <location evidence="1 9">Cytoplasm</location>
    </subcellularLocation>
</comment>
<evidence type="ECO:0000256" key="6">
    <source>
        <dbReference type="ARBA" id="ARBA00022777"/>
    </source>
</evidence>
<dbReference type="NCBIfam" id="TIGR02707">
    <property type="entry name" value="butyr_kinase"/>
    <property type="match status" value="1"/>
</dbReference>
<dbReference type="HOGENOM" id="CLU_048716_0_0_0"/>
<organism evidence="11">
    <name type="scientific">Candidatus Moduliflexus flocculans</name>
    <dbReference type="NCBI Taxonomy" id="1499966"/>
    <lineage>
        <taxon>Bacteria</taxon>
        <taxon>Candidatus Moduliflexota</taxon>
        <taxon>Candidatus Moduliflexia</taxon>
        <taxon>Candidatus Moduliflexales</taxon>
        <taxon>Candidatus Moduliflexaceae</taxon>
    </lineage>
</organism>
<evidence type="ECO:0000256" key="10">
    <source>
        <dbReference type="RuleBase" id="RU003835"/>
    </source>
</evidence>
<name>A0A0S6VQG1_9BACT</name>
<evidence type="ECO:0000256" key="5">
    <source>
        <dbReference type="ARBA" id="ARBA00022741"/>
    </source>
</evidence>
<evidence type="ECO:0000256" key="1">
    <source>
        <dbReference type="ARBA" id="ARBA00004496"/>
    </source>
</evidence>
<dbReference type="CDD" id="cd24011">
    <property type="entry name" value="ASKHA_NBD_BK"/>
    <property type="match status" value="1"/>
</dbReference>
<dbReference type="GO" id="GO:0005737">
    <property type="term" value="C:cytoplasm"/>
    <property type="evidence" value="ECO:0007669"/>
    <property type="project" value="UniProtKB-SubCell"/>
</dbReference>
<dbReference type="InterPro" id="IPR043129">
    <property type="entry name" value="ATPase_NBD"/>
</dbReference>
<dbReference type="PRINTS" id="PR00471">
    <property type="entry name" value="ACETATEKNASE"/>
</dbReference>
<dbReference type="GO" id="GO:0047761">
    <property type="term" value="F:butyrate kinase activity"/>
    <property type="evidence" value="ECO:0007669"/>
    <property type="project" value="UniProtKB-UniRule"/>
</dbReference>
<proteinExistence type="inferred from homology"/>
<keyword evidence="7 9" id="KW-0067">ATP-binding</keyword>
<evidence type="ECO:0000256" key="4">
    <source>
        <dbReference type="ARBA" id="ARBA00022679"/>
    </source>
</evidence>
<dbReference type="PROSITE" id="PS01076">
    <property type="entry name" value="ACETATE_KINASE_2"/>
    <property type="match status" value="1"/>
</dbReference>
<comment type="catalytic activity">
    <reaction evidence="8 9">
        <text>butanoate + ATP = butanoyl phosphate + ADP</text>
        <dbReference type="Rhea" id="RHEA:13585"/>
        <dbReference type="ChEBI" id="CHEBI:17968"/>
        <dbReference type="ChEBI" id="CHEBI:30616"/>
        <dbReference type="ChEBI" id="CHEBI:58079"/>
        <dbReference type="ChEBI" id="CHEBI:456216"/>
        <dbReference type="EC" id="2.7.2.7"/>
    </reaction>
</comment>
<dbReference type="InterPro" id="IPR011245">
    <property type="entry name" value="Butyrate_kin"/>
</dbReference>
<dbReference type="NCBIfam" id="NF002834">
    <property type="entry name" value="PRK03011.1-5"/>
    <property type="match status" value="1"/>
</dbReference>
<protein>
    <recommendedName>
        <fullName evidence="9">Probable butyrate kinase</fullName>
        <shortName evidence="9">BK</shortName>
        <ecNumber evidence="9">2.7.2.7</ecNumber>
    </recommendedName>
    <alternativeName>
        <fullName evidence="9">Branched-chain carboxylic acid kinase</fullName>
    </alternativeName>
</protein>
<keyword evidence="3 9" id="KW-0963">Cytoplasm</keyword>
<evidence type="ECO:0000256" key="8">
    <source>
        <dbReference type="ARBA" id="ARBA00048596"/>
    </source>
</evidence>
<sequence length="361" mass="39716">MTIYRILAINPGSTSTKIALYDNNDERVRESLPHSLEELRRFSRIEDQYEMRKAAVLTFLAAHQIPLTALSAVVGRGGLLPPVRAGAYRVNPAMVDCLRNHPVSEHASNLGALIAYDIAVPLGIPAYIYDSVAVDELQEVARISGWPELPRRSLIHALNMRAAAIRTARRLQRPYHETRLIVAHLGGGISMSAHQDGRMIDIISDDEGTFAPERAGRVPCIALAKLCFSGKYTQQEILKMFRGQGGCVAYLGTNDTQEVEARIQQGDPQAALIYQALAYQIAKGIGELATVLCGKVDRIVLTGGIAHSAMLTGWIRERVEWIAPIELLPGENELEALASGALRVLRGEETAREFVEEERFS</sequence>
<evidence type="ECO:0000313" key="12">
    <source>
        <dbReference type="Proteomes" id="UP000030700"/>
    </source>
</evidence>
<dbReference type="HAMAP" id="MF_00542">
    <property type="entry name" value="Butyrate_kinase"/>
    <property type="match status" value="1"/>
</dbReference>
<dbReference type="PANTHER" id="PTHR21060:SF3">
    <property type="entry name" value="BUTYRATE KINASE 2-RELATED"/>
    <property type="match status" value="1"/>
</dbReference>
<dbReference type="PANTHER" id="PTHR21060">
    <property type="entry name" value="ACETATE KINASE"/>
    <property type="match status" value="1"/>
</dbReference>
<keyword evidence="5 9" id="KW-0547">Nucleotide-binding</keyword>
<dbReference type="GO" id="GO:0005524">
    <property type="term" value="F:ATP binding"/>
    <property type="evidence" value="ECO:0007669"/>
    <property type="project" value="UniProtKB-KW"/>
</dbReference>
<dbReference type="Gene3D" id="3.30.420.40">
    <property type="match status" value="2"/>
</dbReference>
<dbReference type="EMBL" id="DF820455">
    <property type="protein sequence ID" value="GAK49298.1"/>
    <property type="molecule type" value="Genomic_DNA"/>
</dbReference>
<keyword evidence="4 9" id="KW-0808">Transferase</keyword>
<keyword evidence="6 9" id="KW-0418">Kinase</keyword>
<reference evidence="11" key="1">
    <citation type="journal article" date="2015" name="PeerJ">
        <title>First genomic representation of candidate bacterial phylum KSB3 points to enhanced environmental sensing as a trigger of wastewater bulking.</title>
        <authorList>
            <person name="Sekiguchi Y."/>
            <person name="Ohashi A."/>
            <person name="Parks D.H."/>
            <person name="Yamauchi T."/>
            <person name="Tyson G.W."/>
            <person name="Hugenholtz P."/>
        </authorList>
    </citation>
    <scope>NUCLEOTIDE SEQUENCE [LARGE SCALE GENOMIC DNA]</scope>
</reference>
<dbReference type="Proteomes" id="UP000030700">
    <property type="component" value="Unassembled WGS sequence"/>
</dbReference>
<dbReference type="SUPFAM" id="SSF53067">
    <property type="entry name" value="Actin-like ATPase domain"/>
    <property type="match status" value="2"/>
</dbReference>
<dbReference type="AlphaFoldDB" id="A0A0S6VQG1"/>
<evidence type="ECO:0000313" key="11">
    <source>
        <dbReference type="EMBL" id="GAK49298.1"/>
    </source>
</evidence>
<evidence type="ECO:0000256" key="3">
    <source>
        <dbReference type="ARBA" id="ARBA00022490"/>
    </source>
</evidence>
<dbReference type="Pfam" id="PF00871">
    <property type="entry name" value="Acetate_kinase"/>
    <property type="match status" value="1"/>
</dbReference>
<gene>
    <name evidence="9" type="primary">buk</name>
    <name evidence="11" type="ORF">U14_00519</name>
</gene>
<dbReference type="InterPro" id="IPR000890">
    <property type="entry name" value="Aliphatic_acid_kin_short-chain"/>
</dbReference>